<protein>
    <recommendedName>
        <fullName evidence="5">Rod binding protein</fullName>
    </recommendedName>
</protein>
<dbReference type="AlphaFoldDB" id="A0A2Y9B1D9"/>
<accession>A0A2Y9B1D9</accession>
<evidence type="ECO:0000313" key="2">
    <source>
        <dbReference type="EMBL" id="SSA50236.1"/>
    </source>
</evidence>
<reference evidence="1 3" key="2">
    <citation type="submission" date="2018-03" db="EMBL/GenBank/DDBJ databases">
        <title>Genomic Encyclopedia of Archaeal and Bacterial Type Strains, Phase II (KMG-II): from individual species to whole genera.</title>
        <authorList>
            <person name="Goeker M."/>
        </authorList>
    </citation>
    <scope>NUCLEOTIDE SEQUENCE [LARGE SCALE GENOMIC DNA]</scope>
    <source>
        <strain evidence="1 3">DSM 25227</strain>
    </source>
</reference>
<evidence type="ECO:0008006" key="5">
    <source>
        <dbReference type="Google" id="ProtNLM"/>
    </source>
</evidence>
<dbReference type="Proteomes" id="UP000251571">
    <property type="component" value="Unassembled WGS sequence"/>
</dbReference>
<evidence type="ECO:0000313" key="4">
    <source>
        <dbReference type="Proteomes" id="UP000251571"/>
    </source>
</evidence>
<dbReference type="EMBL" id="UETC01000012">
    <property type="protein sequence ID" value="SSA50236.1"/>
    <property type="molecule type" value="Genomic_DNA"/>
</dbReference>
<evidence type="ECO:0000313" key="3">
    <source>
        <dbReference type="Proteomes" id="UP000245839"/>
    </source>
</evidence>
<name>A0A2Y9B1D9_9RHOB</name>
<proteinExistence type="predicted"/>
<evidence type="ECO:0000313" key="1">
    <source>
        <dbReference type="EMBL" id="PWJ14481.1"/>
    </source>
</evidence>
<reference evidence="2 4" key="1">
    <citation type="submission" date="2016-10" db="EMBL/GenBank/DDBJ databases">
        <authorList>
            <person name="Cai Z."/>
        </authorList>
    </citation>
    <scope>NUCLEOTIDE SEQUENCE [LARGE SCALE GENOMIC DNA]</scope>
    <source>
        <strain evidence="2 4">DSM 25227</strain>
    </source>
</reference>
<dbReference type="OrthoDB" id="7690273at2"/>
<gene>
    <name evidence="1" type="ORF">BCF38_112104</name>
    <name evidence="2" type="ORF">SAMN05421539_112104</name>
</gene>
<organism evidence="2 4">
    <name type="scientific">Jannaschia seohaensis</name>
    <dbReference type="NCBI Taxonomy" id="475081"/>
    <lineage>
        <taxon>Bacteria</taxon>
        <taxon>Pseudomonadati</taxon>
        <taxon>Pseudomonadota</taxon>
        <taxon>Alphaproteobacteria</taxon>
        <taxon>Rhodobacterales</taxon>
        <taxon>Roseobacteraceae</taxon>
        <taxon>Jannaschia</taxon>
    </lineage>
</organism>
<keyword evidence="3" id="KW-1185">Reference proteome</keyword>
<dbReference type="EMBL" id="QGDJ01000012">
    <property type="protein sequence ID" value="PWJ14481.1"/>
    <property type="molecule type" value="Genomic_DNA"/>
</dbReference>
<dbReference type="Proteomes" id="UP000245839">
    <property type="component" value="Unassembled WGS sequence"/>
</dbReference>
<dbReference type="RefSeq" id="WP_109565803.1">
    <property type="nucleotide sequence ID" value="NZ_QGDJ01000012.1"/>
</dbReference>
<sequence>MIPIDPLAASAPSSQAREQAVLAQARQLEALLFAQMLKASGAAQPGMSGQGSPFEGFLQTAQAEAVASAGQTGLAEAIAASLMRRAG</sequence>